<dbReference type="KEGG" id="vgo:GJW-30_1_01827"/>
<dbReference type="SUPFAM" id="SSF161084">
    <property type="entry name" value="MAPEG domain-like"/>
    <property type="match status" value="1"/>
</dbReference>
<reference evidence="6 7" key="1">
    <citation type="submission" date="2015-08" db="EMBL/GenBank/DDBJ databases">
        <title>Investigation of the bacterial diversity of lava forest soil.</title>
        <authorList>
            <person name="Lee J.S."/>
        </authorList>
    </citation>
    <scope>NUCLEOTIDE SEQUENCE [LARGE SCALE GENOMIC DNA]</scope>
    <source>
        <strain evidence="6 7">GJW-30</strain>
    </source>
</reference>
<dbReference type="InterPro" id="IPR023352">
    <property type="entry name" value="MAPEG-like_dom_sf"/>
</dbReference>
<dbReference type="OrthoDB" id="7743618at2"/>
<evidence type="ECO:0000256" key="1">
    <source>
        <dbReference type="ARBA" id="ARBA00004370"/>
    </source>
</evidence>
<keyword evidence="2 5" id="KW-0812">Transmembrane</keyword>
<organism evidence="6 7">
    <name type="scientific">Variibacter gotjawalensis</name>
    <dbReference type="NCBI Taxonomy" id="1333996"/>
    <lineage>
        <taxon>Bacteria</taxon>
        <taxon>Pseudomonadati</taxon>
        <taxon>Pseudomonadota</taxon>
        <taxon>Alphaproteobacteria</taxon>
        <taxon>Hyphomicrobiales</taxon>
        <taxon>Nitrobacteraceae</taxon>
        <taxon>Variibacter</taxon>
    </lineage>
</organism>
<sequence length="131" mass="14549">MTIELKYLVFSIILGIIQLMAAAMAGTMDRGLRWNMGPRDTTRRELSPVAGRLERAFKNFLETFAFFAAAVLVAHALNVHSWMTTWGVMLYFWARVAYVPIYAAGISALRTAVWGVSVVGIVLLLAALLTR</sequence>
<evidence type="ECO:0000256" key="3">
    <source>
        <dbReference type="ARBA" id="ARBA00022989"/>
    </source>
</evidence>
<name>A0A0S3PTZ5_9BRAD</name>
<gene>
    <name evidence="6" type="ORF">GJW-30_1_01827</name>
</gene>
<keyword evidence="4 5" id="KW-0472">Membrane</keyword>
<dbReference type="Proteomes" id="UP000236884">
    <property type="component" value="Chromosome"/>
</dbReference>
<dbReference type="Pfam" id="PF01124">
    <property type="entry name" value="MAPEG"/>
    <property type="match status" value="1"/>
</dbReference>
<dbReference type="AlphaFoldDB" id="A0A0S3PTZ5"/>
<evidence type="ECO:0000256" key="4">
    <source>
        <dbReference type="ARBA" id="ARBA00023136"/>
    </source>
</evidence>
<keyword evidence="7" id="KW-1185">Reference proteome</keyword>
<feature type="transmembrane region" description="Helical" evidence="5">
    <location>
        <begin position="7"/>
        <end position="28"/>
    </location>
</feature>
<feature type="transmembrane region" description="Helical" evidence="5">
    <location>
        <begin position="60"/>
        <end position="79"/>
    </location>
</feature>
<dbReference type="InterPro" id="IPR001129">
    <property type="entry name" value="Membr-assoc_MAPEG"/>
</dbReference>
<protein>
    <submittedName>
        <fullName evidence="6">MAPEG family protein</fullName>
    </submittedName>
</protein>
<comment type="subcellular location">
    <subcellularLocation>
        <location evidence="1">Membrane</location>
    </subcellularLocation>
</comment>
<proteinExistence type="predicted"/>
<dbReference type="PANTHER" id="PTHR35371:SF1">
    <property type="entry name" value="BLR7753 PROTEIN"/>
    <property type="match status" value="1"/>
</dbReference>
<dbReference type="RefSeq" id="WP_096354485.1">
    <property type="nucleotide sequence ID" value="NZ_AP014946.1"/>
</dbReference>
<feature type="transmembrane region" description="Helical" evidence="5">
    <location>
        <begin position="112"/>
        <end position="130"/>
    </location>
</feature>
<evidence type="ECO:0000256" key="5">
    <source>
        <dbReference type="SAM" id="Phobius"/>
    </source>
</evidence>
<feature type="transmembrane region" description="Helical" evidence="5">
    <location>
        <begin position="86"/>
        <end position="106"/>
    </location>
</feature>
<accession>A0A0S3PTZ5</accession>
<evidence type="ECO:0000313" key="7">
    <source>
        <dbReference type="Proteomes" id="UP000236884"/>
    </source>
</evidence>
<evidence type="ECO:0000313" key="6">
    <source>
        <dbReference type="EMBL" id="BAT59296.1"/>
    </source>
</evidence>
<evidence type="ECO:0000256" key="2">
    <source>
        <dbReference type="ARBA" id="ARBA00022692"/>
    </source>
</evidence>
<dbReference type="Gene3D" id="1.20.120.550">
    <property type="entry name" value="Membrane associated eicosanoid/glutathione metabolism-like domain"/>
    <property type="match status" value="1"/>
</dbReference>
<dbReference type="EMBL" id="AP014946">
    <property type="protein sequence ID" value="BAT59296.1"/>
    <property type="molecule type" value="Genomic_DNA"/>
</dbReference>
<dbReference type="GO" id="GO:0016020">
    <property type="term" value="C:membrane"/>
    <property type="evidence" value="ECO:0007669"/>
    <property type="project" value="UniProtKB-SubCell"/>
</dbReference>
<dbReference type="PANTHER" id="PTHR35371">
    <property type="entry name" value="INNER MEMBRANE PROTEIN"/>
    <property type="match status" value="1"/>
</dbReference>
<keyword evidence="3 5" id="KW-1133">Transmembrane helix</keyword>